<dbReference type="AlphaFoldDB" id="A0AAV2SXN6"/>
<proteinExistence type="predicted"/>
<accession>A0AAV2SXN6</accession>
<name>A0AAV2SXN6_CALDB</name>
<keyword evidence="2" id="KW-0812">Transmembrane</keyword>
<reference evidence="3" key="1">
    <citation type="submission" date="2024-06" db="EMBL/GenBank/DDBJ databases">
        <authorList>
            <person name="Liu X."/>
            <person name="Lenzi L."/>
            <person name="Haldenby T S."/>
            <person name="Uol C."/>
        </authorList>
    </citation>
    <scope>NUCLEOTIDE SEQUENCE</scope>
</reference>
<feature type="compositionally biased region" description="Basic and acidic residues" evidence="1">
    <location>
        <begin position="1"/>
        <end position="20"/>
    </location>
</feature>
<protein>
    <submittedName>
        <fullName evidence="3">Uncharacterized protein</fullName>
    </submittedName>
</protein>
<comment type="caution">
    <text evidence="3">The sequence shown here is derived from an EMBL/GenBank/DDBJ whole genome shotgun (WGS) entry which is preliminary data.</text>
</comment>
<evidence type="ECO:0000256" key="1">
    <source>
        <dbReference type="SAM" id="MobiDB-lite"/>
    </source>
</evidence>
<evidence type="ECO:0000313" key="4">
    <source>
        <dbReference type="Proteomes" id="UP001497525"/>
    </source>
</evidence>
<evidence type="ECO:0000256" key="2">
    <source>
        <dbReference type="SAM" id="Phobius"/>
    </source>
</evidence>
<evidence type="ECO:0000313" key="3">
    <source>
        <dbReference type="EMBL" id="CAL5129145.1"/>
    </source>
</evidence>
<feature type="region of interest" description="Disordered" evidence="1">
    <location>
        <begin position="1"/>
        <end position="21"/>
    </location>
</feature>
<gene>
    <name evidence="3" type="ORF">CDAUBV1_LOCUS13</name>
</gene>
<feature type="region of interest" description="Disordered" evidence="1">
    <location>
        <begin position="54"/>
        <end position="121"/>
    </location>
</feature>
<dbReference type="PROSITE" id="PS51257">
    <property type="entry name" value="PROKAR_LIPOPROTEIN"/>
    <property type="match status" value="1"/>
</dbReference>
<feature type="transmembrane region" description="Helical" evidence="2">
    <location>
        <begin position="24"/>
        <end position="49"/>
    </location>
</feature>
<dbReference type="EMBL" id="CAXLJL010000001">
    <property type="protein sequence ID" value="CAL5129145.1"/>
    <property type="molecule type" value="Genomic_DNA"/>
</dbReference>
<keyword evidence="2" id="KW-0472">Membrane</keyword>
<organism evidence="3 4">
    <name type="scientific">Calicophoron daubneyi</name>
    <name type="common">Rumen fluke</name>
    <name type="synonym">Paramphistomum daubneyi</name>
    <dbReference type="NCBI Taxonomy" id="300641"/>
    <lineage>
        <taxon>Eukaryota</taxon>
        <taxon>Metazoa</taxon>
        <taxon>Spiralia</taxon>
        <taxon>Lophotrochozoa</taxon>
        <taxon>Platyhelminthes</taxon>
        <taxon>Trematoda</taxon>
        <taxon>Digenea</taxon>
        <taxon>Plagiorchiida</taxon>
        <taxon>Pronocephalata</taxon>
        <taxon>Paramphistomoidea</taxon>
        <taxon>Paramphistomidae</taxon>
        <taxon>Calicophoron</taxon>
    </lineage>
</organism>
<keyword evidence="2" id="KW-1133">Transmembrane helix</keyword>
<sequence length="121" mass="13149">MDPWGRPDRDDNGNKDDDSKNLSIGAIAGIVIACCLVAIIIILIVVICIKRRRRRSAVPEPCQPAPAIVVLPNESGEGSREPAQMPPPYSEFPPSSYDGENPPSYPLKRPYPTGQDGMPQP</sequence>
<dbReference type="Proteomes" id="UP001497525">
    <property type="component" value="Unassembled WGS sequence"/>
</dbReference>